<evidence type="ECO:0000256" key="5">
    <source>
        <dbReference type="ARBA" id="ARBA00022989"/>
    </source>
</evidence>
<comment type="caution">
    <text evidence="9">The sequence shown here is derived from an EMBL/GenBank/DDBJ whole genome shotgun (WGS) entry which is preliminary data.</text>
</comment>
<evidence type="ECO:0000256" key="6">
    <source>
        <dbReference type="ARBA" id="ARBA00023136"/>
    </source>
</evidence>
<accession>A0A3M9M181</accession>
<dbReference type="PANTHER" id="PTHR33778:SF1">
    <property type="entry name" value="MAGNESIUM TRANSPORTER YHID-RELATED"/>
    <property type="match status" value="1"/>
</dbReference>
<evidence type="ECO:0000256" key="1">
    <source>
        <dbReference type="ARBA" id="ARBA00004651"/>
    </source>
</evidence>
<protein>
    <submittedName>
        <fullName evidence="9">MgtC/SapB family protein</fullName>
    </submittedName>
</protein>
<feature type="transmembrane region" description="Helical" evidence="7">
    <location>
        <begin position="71"/>
        <end position="89"/>
    </location>
</feature>
<feature type="domain" description="MgtC/SapB/SrpB/YhiD N-terminal" evidence="8">
    <location>
        <begin position="11"/>
        <end position="140"/>
    </location>
</feature>
<dbReference type="InterPro" id="IPR049177">
    <property type="entry name" value="MgtC_SapB_SrpB_YhiD_N"/>
</dbReference>
<feature type="transmembrane region" description="Helical" evidence="7">
    <location>
        <begin position="34"/>
        <end position="51"/>
    </location>
</feature>
<keyword evidence="4 7" id="KW-0812">Transmembrane</keyword>
<reference evidence="9 10" key="1">
    <citation type="submission" date="2018-11" db="EMBL/GenBank/DDBJ databases">
        <title>Draft genome of Simplicispira Flexivirga sp. BO-16.</title>
        <authorList>
            <person name="Im W.T."/>
        </authorList>
    </citation>
    <scope>NUCLEOTIDE SEQUENCE [LARGE SCALE GENOMIC DNA]</scope>
    <source>
        <strain evidence="9 10">BO-16</strain>
    </source>
</reference>
<keyword evidence="6 7" id="KW-0472">Membrane</keyword>
<keyword evidence="10" id="KW-1185">Reference proteome</keyword>
<gene>
    <name evidence="9" type="ORF">EFY87_17205</name>
</gene>
<evidence type="ECO:0000313" key="9">
    <source>
        <dbReference type="EMBL" id="RNI18997.1"/>
    </source>
</evidence>
<organism evidence="9 10">
    <name type="scientific">Flexivirga caeni</name>
    <dbReference type="NCBI Taxonomy" id="2294115"/>
    <lineage>
        <taxon>Bacteria</taxon>
        <taxon>Bacillati</taxon>
        <taxon>Actinomycetota</taxon>
        <taxon>Actinomycetes</taxon>
        <taxon>Micrococcales</taxon>
        <taxon>Dermacoccaceae</taxon>
        <taxon>Flexivirga</taxon>
    </lineage>
</organism>
<name>A0A3M9M181_9MICO</name>
<keyword evidence="3" id="KW-1003">Cell membrane</keyword>
<keyword evidence="5 7" id="KW-1133">Transmembrane helix</keyword>
<evidence type="ECO:0000259" key="8">
    <source>
        <dbReference type="Pfam" id="PF02308"/>
    </source>
</evidence>
<dbReference type="InterPro" id="IPR003416">
    <property type="entry name" value="MgtC/SapB/SrpB/YhiD_fam"/>
</dbReference>
<sequence length="243" mass="25209">MGQGWTQIGELAVAFGLSAVIGLERELKQRSAGIRTYTVVGFASALFMLVSKYGFTDVLVPGRVIVDPSRVAAQIVSGLGFIGGGIIFVRRGSVRGLTTAASVWLTAAVGSAAGAGLEGLACVATVGYFVTILLLPPLARLVARYVVTPWPTLTVDYLDGRGLLRDVLAIVTQSGFAVAGLNTSREVDADADPGRVGVIGEGSSVEVKVLLSGRGDLQPLITSLTELDGVLRVGTEHDGEPDE</sequence>
<proteinExistence type="inferred from homology"/>
<dbReference type="OrthoDB" id="9811198at2"/>
<evidence type="ECO:0000256" key="3">
    <source>
        <dbReference type="ARBA" id="ARBA00022475"/>
    </source>
</evidence>
<dbReference type="Pfam" id="PF02308">
    <property type="entry name" value="MgtC"/>
    <property type="match status" value="1"/>
</dbReference>
<evidence type="ECO:0000256" key="4">
    <source>
        <dbReference type="ARBA" id="ARBA00022692"/>
    </source>
</evidence>
<evidence type="ECO:0000313" key="10">
    <source>
        <dbReference type="Proteomes" id="UP000271678"/>
    </source>
</evidence>
<dbReference type="EMBL" id="RJJQ01000021">
    <property type="protein sequence ID" value="RNI18997.1"/>
    <property type="molecule type" value="Genomic_DNA"/>
</dbReference>
<dbReference type="AlphaFoldDB" id="A0A3M9M181"/>
<comment type="similarity">
    <text evidence="2">Belongs to the MgtC/SapB family.</text>
</comment>
<dbReference type="PRINTS" id="PR01837">
    <property type="entry name" value="MGTCSAPBPROT"/>
</dbReference>
<evidence type="ECO:0000256" key="2">
    <source>
        <dbReference type="ARBA" id="ARBA00009298"/>
    </source>
</evidence>
<dbReference type="GO" id="GO:0005886">
    <property type="term" value="C:plasma membrane"/>
    <property type="evidence" value="ECO:0007669"/>
    <property type="project" value="UniProtKB-SubCell"/>
</dbReference>
<dbReference type="PANTHER" id="PTHR33778">
    <property type="entry name" value="PROTEIN MGTC"/>
    <property type="match status" value="1"/>
</dbReference>
<comment type="subcellular location">
    <subcellularLocation>
        <location evidence="1">Cell membrane</location>
        <topology evidence="1">Multi-pass membrane protein</topology>
    </subcellularLocation>
</comment>
<dbReference type="Proteomes" id="UP000271678">
    <property type="component" value="Unassembled WGS sequence"/>
</dbReference>
<evidence type="ECO:0000256" key="7">
    <source>
        <dbReference type="SAM" id="Phobius"/>
    </source>
</evidence>